<reference evidence="4 5" key="1">
    <citation type="journal article" date="2014" name="PLoS Genet.">
        <title>Phylogenetically driven sequencing of extremely halophilic archaea reveals strategies for static and dynamic osmo-response.</title>
        <authorList>
            <person name="Becker E.A."/>
            <person name="Seitzer P.M."/>
            <person name="Tritt A."/>
            <person name="Larsen D."/>
            <person name="Krusor M."/>
            <person name="Yao A.I."/>
            <person name="Wu D."/>
            <person name="Madern D."/>
            <person name="Eisen J.A."/>
            <person name="Darling A.E."/>
            <person name="Facciotti M.T."/>
        </authorList>
    </citation>
    <scope>NUCLEOTIDE SEQUENCE [LARGE SCALE GENOMIC DNA]</scope>
    <source>
        <strain evidence="4 5">JCM 13563</strain>
    </source>
</reference>
<dbReference type="AlphaFoldDB" id="M0C738"/>
<dbReference type="Proteomes" id="UP000011615">
    <property type="component" value="Unassembled WGS sequence"/>
</dbReference>
<feature type="region of interest" description="Disordered" evidence="3">
    <location>
        <begin position="227"/>
        <end position="247"/>
    </location>
</feature>
<dbReference type="InterPro" id="IPR036291">
    <property type="entry name" value="NAD(P)-bd_dom_sf"/>
</dbReference>
<sequence>MTTLDGETIIVTGASRGLGASMATRFAREGANVVLTARSEADLEAVAADVADAAGETLVAPADVTDEAAVRAVVDATVDKYGTVTGLVNNAGIGLLNMYGEQRVLHEVDADDFRQILAVNVTGVFLFSKYVVPELIDNGRGTIINVSSGLGRRGAAKWGPYVASKWALEGMTRTQAAELEEHGITVNAVDPGGRVETGFWEHLPESERDAILEPDVMNDAATRLLAQGPDGITGESMAADEWERRLA</sequence>
<accession>M0C738</accession>
<dbReference type="GO" id="GO:0048038">
    <property type="term" value="F:quinone binding"/>
    <property type="evidence" value="ECO:0007669"/>
    <property type="project" value="TreeGrafter"/>
</dbReference>
<dbReference type="eggNOG" id="arCOG01259">
    <property type="taxonomic scope" value="Archaea"/>
</dbReference>
<dbReference type="STRING" id="1230457.C476_14424"/>
<dbReference type="OrthoDB" id="7442at2157"/>
<dbReference type="RefSeq" id="WP_008014152.1">
    <property type="nucleotide sequence ID" value="NZ_AOIT01000055.1"/>
</dbReference>
<dbReference type="PRINTS" id="PR00081">
    <property type="entry name" value="GDHRDH"/>
</dbReference>
<comment type="caution">
    <text evidence="4">The sequence shown here is derived from an EMBL/GenBank/DDBJ whole genome shotgun (WGS) entry which is preliminary data.</text>
</comment>
<dbReference type="EMBL" id="AOIT01000055">
    <property type="protein sequence ID" value="ELZ18172.1"/>
    <property type="molecule type" value="Genomic_DNA"/>
</dbReference>
<keyword evidence="5" id="KW-1185">Reference proteome</keyword>
<evidence type="ECO:0000313" key="4">
    <source>
        <dbReference type="EMBL" id="ELZ18172.1"/>
    </source>
</evidence>
<dbReference type="SUPFAM" id="SSF51735">
    <property type="entry name" value="NAD(P)-binding Rossmann-fold domains"/>
    <property type="match status" value="1"/>
</dbReference>
<name>M0C738_9EURY</name>
<dbReference type="PROSITE" id="PS00061">
    <property type="entry name" value="ADH_SHORT"/>
    <property type="match status" value="1"/>
</dbReference>
<dbReference type="PANTHER" id="PTHR42760">
    <property type="entry name" value="SHORT-CHAIN DEHYDROGENASES/REDUCTASES FAMILY MEMBER"/>
    <property type="match status" value="1"/>
</dbReference>
<evidence type="ECO:0000313" key="5">
    <source>
        <dbReference type="Proteomes" id="UP000011615"/>
    </source>
</evidence>
<evidence type="ECO:0000256" key="3">
    <source>
        <dbReference type="SAM" id="MobiDB-lite"/>
    </source>
</evidence>
<dbReference type="CDD" id="cd05233">
    <property type="entry name" value="SDR_c"/>
    <property type="match status" value="1"/>
</dbReference>
<dbReference type="PANTHER" id="PTHR42760:SF121">
    <property type="entry name" value="3-OXOACYL-(ACYL-CARRIER-PROTEIN) REDUCTASE"/>
    <property type="match status" value="1"/>
</dbReference>
<dbReference type="GO" id="GO:0016616">
    <property type="term" value="F:oxidoreductase activity, acting on the CH-OH group of donors, NAD or NADP as acceptor"/>
    <property type="evidence" value="ECO:0007669"/>
    <property type="project" value="TreeGrafter"/>
</dbReference>
<dbReference type="Pfam" id="PF00106">
    <property type="entry name" value="adh_short"/>
    <property type="match status" value="1"/>
</dbReference>
<organism evidence="4 5">
    <name type="scientific">Natrinema limicola JCM 13563</name>
    <dbReference type="NCBI Taxonomy" id="1230457"/>
    <lineage>
        <taxon>Archaea</taxon>
        <taxon>Methanobacteriati</taxon>
        <taxon>Methanobacteriota</taxon>
        <taxon>Stenosarchaea group</taxon>
        <taxon>Halobacteria</taxon>
        <taxon>Halobacteriales</taxon>
        <taxon>Natrialbaceae</taxon>
        <taxon>Natrinema</taxon>
    </lineage>
</organism>
<dbReference type="FunFam" id="3.40.50.720:FF:000084">
    <property type="entry name" value="Short-chain dehydrogenase reductase"/>
    <property type="match status" value="1"/>
</dbReference>
<evidence type="ECO:0000256" key="2">
    <source>
        <dbReference type="RuleBase" id="RU000363"/>
    </source>
</evidence>
<dbReference type="Gene3D" id="3.40.50.720">
    <property type="entry name" value="NAD(P)-binding Rossmann-like Domain"/>
    <property type="match status" value="1"/>
</dbReference>
<dbReference type="InterPro" id="IPR020904">
    <property type="entry name" value="Sc_DH/Rdtase_CS"/>
</dbReference>
<dbReference type="PRINTS" id="PR00080">
    <property type="entry name" value="SDRFAMILY"/>
</dbReference>
<gene>
    <name evidence="4" type="ORF">C476_14424</name>
</gene>
<dbReference type="GO" id="GO:0006633">
    <property type="term" value="P:fatty acid biosynthetic process"/>
    <property type="evidence" value="ECO:0007669"/>
    <property type="project" value="TreeGrafter"/>
</dbReference>
<proteinExistence type="inferred from homology"/>
<evidence type="ECO:0000256" key="1">
    <source>
        <dbReference type="ARBA" id="ARBA00006484"/>
    </source>
</evidence>
<dbReference type="InterPro" id="IPR002347">
    <property type="entry name" value="SDR_fam"/>
</dbReference>
<protein>
    <submittedName>
        <fullName evidence="4">Dehydrogenase</fullName>
    </submittedName>
</protein>
<comment type="similarity">
    <text evidence="1 2">Belongs to the short-chain dehydrogenases/reductases (SDR) family.</text>
</comment>
<dbReference type="PATRIC" id="fig|1230457.4.peg.2898"/>